<sequence length="203" mass="23004">MNREEIAIVILAAGGSKRFGGNKLYSPLMGKSLISYVLDEFCIEDFGEKLLVVNPDFPVKDVECQNINIIINDDYQKGLSTSLVLATKEAISRKQKGLFISLGDMPFITREDLESLFRAVQDYPDCIIAYSYNEVKGFPTYVPGKYFDRLLKLRGDKGIKQLIATKEVKVKYLQGCWRNTFDIDTPGDIEEAEKLLDNLKKLD</sequence>
<dbReference type="PATRIC" id="fig|1453497.3.peg.869"/>
<feature type="domain" description="MobA-like NTP transferase" evidence="1">
    <location>
        <begin position="9"/>
        <end position="165"/>
    </location>
</feature>
<dbReference type="GO" id="GO:0016779">
    <property type="term" value="F:nucleotidyltransferase activity"/>
    <property type="evidence" value="ECO:0007669"/>
    <property type="project" value="UniProtKB-ARBA"/>
</dbReference>
<dbReference type="OrthoDB" id="285216at2"/>
<evidence type="ECO:0000259" key="1">
    <source>
        <dbReference type="Pfam" id="PF12804"/>
    </source>
</evidence>
<proteinExistence type="predicted"/>
<dbReference type="SUPFAM" id="SSF53448">
    <property type="entry name" value="Nucleotide-diphospho-sugar transferases"/>
    <property type="match status" value="1"/>
</dbReference>
<dbReference type="STRING" id="1453497.AT15_04370"/>
<dbReference type="InterPro" id="IPR025877">
    <property type="entry name" value="MobA-like_NTP_Trfase"/>
</dbReference>
<dbReference type="RefSeq" id="WP_068348526.1">
    <property type="nucleotide sequence ID" value="NZ_JFHK01000022.1"/>
</dbReference>
<keyword evidence="3" id="KW-1185">Reference proteome</keyword>
<gene>
    <name evidence="2" type="ORF">AT15_04370</name>
</gene>
<accession>A0A176JXJ3</accession>
<dbReference type="PANTHER" id="PTHR43777:SF1">
    <property type="entry name" value="MOLYBDENUM COFACTOR CYTIDYLYLTRANSFERASE"/>
    <property type="match status" value="1"/>
</dbReference>
<dbReference type="PANTHER" id="PTHR43777">
    <property type="entry name" value="MOLYBDENUM COFACTOR CYTIDYLYLTRANSFERASE"/>
    <property type="match status" value="1"/>
</dbReference>
<dbReference type="Gene3D" id="3.90.550.10">
    <property type="entry name" value="Spore Coat Polysaccharide Biosynthesis Protein SpsA, Chain A"/>
    <property type="match status" value="1"/>
</dbReference>
<dbReference type="AlphaFoldDB" id="A0A176JXJ3"/>
<name>A0A176JXJ3_9BACT</name>
<dbReference type="Pfam" id="PF12804">
    <property type="entry name" value="NTP_transf_3"/>
    <property type="match status" value="1"/>
</dbReference>
<dbReference type="EMBL" id="JFHK01000022">
    <property type="protein sequence ID" value="OAA28442.1"/>
    <property type="molecule type" value="Genomic_DNA"/>
</dbReference>
<dbReference type="InterPro" id="IPR029044">
    <property type="entry name" value="Nucleotide-diphossugar_trans"/>
</dbReference>
<organism evidence="2 3">
    <name type="scientific">Kosmotoga arenicorallina S304</name>
    <dbReference type="NCBI Taxonomy" id="1453497"/>
    <lineage>
        <taxon>Bacteria</taxon>
        <taxon>Thermotogati</taxon>
        <taxon>Thermotogota</taxon>
        <taxon>Thermotogae</taxon>
        <taxon>Kosmotogales</taxon>
        <taxon>Kosmotogaceae</taxon>
        <taxon>Kosmotoga</taxon>
    </lineage>
</organism>
<evidence type="ECO:0000313" key="3">
    <source>
        <dbReference type="Proteomes" id="UP000077339"/>
    </source>
</evidence>
<evidence type="ECO:0000313" key="2">
    <source>
        <dbReference type="EMBL" id="OAA28442.1"/>
    </source>
</evidence>
<reference evidence="2 3" key="1">
    <citation type="submission" date="2014-02" db="EMBL/GenBank/DDBJ databases">
        <title>Kosmotoga genome sequencing.</title>
        <authorList>
            <person name="Pollo S.M."/>
            <person name="Charchuk R."/>
            <person name="Nesbo C.L."/>
        </authorList>
    </citation>
    <scope>NUCLEOTIDE SEQUENCE [LARGE SCALE GENOMIC DNA]</scope>
    <source>
        <strain evidence="2 3">S304</strain>
    </source>
</reference>
<dbReference type="CDD" id="cd04182">
    <property type="entry name" value="GT_2_like_f"/>
    <property type="match status" value="1"/>
</dbReference>
<dbReference type="Proteomes" id="UP000077339">
    <property type="component" value="Unassembled WGS sequence"/>
</dbReference>
<protein>
    <recommendedName>
        <fullName evidence="1">MobA-like NTP transferase domain-containing protein</fullName>
    </recommendedName>
</protein>
<comment type="caution">
    <text evidence="2">The sequence shown here is derived from an EMBL/GenBank/DDBJ whole genome shotgun (WGS) entry which is preliminary data.</text>
</comment>